<evidence type="ECO:0000256" key="3">
    <source>
        <dbReference type="ARBA" id="ARBA00022695"/>
    </source>
</evidence>
<dbReference type="GO" id="GO:0016787">
    <property type="term" value="F:hydrolase activity"/>
    <property type="evidence" value="ECO:0007669"/>
    <property type="project" value="UniProtKB-KW"/>
</dbReference>
<evidence type="ECO:0000256" key="6">
    <source>
        <dbReference type="ARBA" id="ARBA00022801"/>
    </source>
</evidence>
<accession>A0AAW2IV42</accession>
<dbReference type="GO" id="GO:0004519">
    <property type="term" value="F:endonuclease activity"/>
    <property type="evidence" value="ECO:0007669"/>
    <property type="project" value="UniProtKB-KW"/>
</dbReference>
<dbReference type="Pfam" id="PF17917">
    <property type="entry name" value="RT_RNaseH"/>
    <property type="match status" value="1"/>
</dbReference>
<dbReference type="Gene3D" id="3.30.70.270">
    <property type="match status" value="3"/>
</dbReference>
<evidence type="ECO:0000256" key="8">
    <source>
        <dbReference type="SAM" id="MobiDB-lite"/>
    </source>
</evidence>
<keyword evidence="4" id="KW-0540">Nuclease</keyword>
<evidence type="ECO:0000256" key="7">
    <source>
        <dbReference type="ARBA" id="ARBA00022918"/>
    </source>
</evidence>
<dbReference type="Pfam" id="PF08284">
    <property type="entry name" value="RVP_2"/>
    <property type="match status" value="1"/>
</dbReference>
<evidence type="ECO:0000259" key="9">
    <source>
        <dbReference type="Pfam" id="PF17917"/>
    </source>
</evidence>
<dbReference type="InterPro" id="IPR043502">
    <property type="entry name" value="DNA/RNA_pol_sf"/>
</dbReference>
<dbReference type="InterPro" id="IPR041373">
    <property type="entry name" value="RT_RNaseH"/>
</dbReference>
<name>A0AAW2IV42_9LAMI</name>
<evidence type="ECO:0000256" key="5">
    <source>
        <dbReference type="ARBA" id="ARBA00022759"/>
    </source>
</evidence>
<evidence type="ECO:0000256" key="4">
    <source>
        <dbReference type="ARBA" id="ARBA00022722"/>
    </source>
</evidence>
<dbReference type="CDD" id="cd00303">
    <property type="entry name" value="retropepsin_like"/>
    <property type="match status" value="1"/>
</dbReference>
<keyword evidence="6" id="KW-0378">Hydrolase</keyword>
<feature type="region of interest" description="Disordered" evidence="8">
    <location>
        <begin position="1"/>
        <end position="20"/>
    </location>
</feature>
<dbReference type="PANTHER" id="PTHR37984">
    <property type="entry name" value="PROTEIN CBG26694"/>
    <property type="match status" value="1"/>
</dbReference>
<dbReference type="CDD" id="cd09274">
    <property type="entry name" value="RNase_HI_RT_Ty3"/>
    <property type="match status" value="1"/>
</dbReference>
<sequence length="561" mass="62572">MSRGRGRGGRGGGNIATTSTTHKVVNLNPSKGVCNYKRASSYGPEVITGSFSICGFSAHVLIDPGSTCSFISHDFASRVHASIESLGHDLSVSMPAGGVMLVNTVVRSCSVVVEGVTLYADLVVINLREFDVILGMDWLSCNHALVDCQAKEVTVEVNGQMKTVIVGERKVIPNCLISAVTAFNLIKEGCEAYLASVRDVAKISPGVSDVPVVREFPDVFPEELPGLPPHREVDFEIDIIPGAAPISITPYRMAPLELKELKKQLEELLDKGLSGPLNRITIKNKYPLPRIDDLLDQLKGATVFSKIDLRSGYWQLRVEEGSIPKTAFRTSNCEEHEQHLRTVLQILREKQLYAKFSKCEFWMEEIAFLGHVVSKEGVQPDPAKVKAIMEWEPPKNVSEVRSFLGLAGYYRRFVKDFSVVAKPLTNLLKKNAPFNWNDKCAQGFEELKKRLTSAPILALPSGDGGYVLRPQEINYPTHDLELAAIVHALKIWRHYLYGETFQIFTDHKSLKYIPTQNELNLRQRRWIELLKDYDCTIDYHPGKANIVADALSRKTVITLQV</sequence>
<dbReference type="PANTHER" id="PTHR37984:SF5">
    <property type="entry name" value="PROTEIN NYNRIN-LIKE"/>
    <property type="match status" value="1"/>
</dbReference>
<gene>
    <name evidence="10" type="ORF">Scaly_2804200</name>
</gene>
<evidence type="ECO:0000256" key="2">
    <source>
        <dbReference type="ARBA" id="ARBA00022679"/>
    </source>
</evidence>
<keyword evidence="7" id="KW-0695">RNA-directed DNA polymerase</keyword>
<reference evidence="10" key="1">
    <citation type="submission" date="2020-06" db="EMBL/GenBank/DDBJ databases">
        <authorList>
            <person name="Li T."/>
            <person name="Hu X."/>
            <person name="Zhang T."/>
            <person name="Song X."/>
            <person name="Zhang H."/>
            <person name="Dai N."/>
            <person name="Sheng W."/>
            <person name="Hou X."/>
            <person name="Wei L."/>
        </authorList>
    </citation>
    <scope>NUCLEOTIDE SEQUENCE</scope>
    <source>
        <strain evidence="10">KEN8</strain>
        <tissue evidence="10">Leaf</tissue>
    </source>
</reference>
<feature type="domain" description="Reverse transcriptase RNase H-like" evidence="9">
    <location>
        <begin position="468"/>
        <end position="533"/>
    </location>
</feature>
<keyword evidence="3" id="KW-0548">Nucleotidyltransferase</keyword>
<dbReference type="Gene3D" id="3.10.10.10">
    <property type="entry name" value="HIV Type 1 Reverse Transcriptase, subunit A, domain 1"/>
    <property type="match status" value="2"/>
</dbReference>
<organism evidence="10">
    <name type="scientific">Sesamum calycinum</name>
    <dbReference type="NCBI Taxonomy" id="2727403"/>
    <lineage>
        <taxon>Eukaryota</taxon>
        <taxon>Viridiplantae</taxon>
        <taxon>Streptophyta</taxon>
        <taxon>Embryophyta</taxon>
        <taxon>Tracheophyta</taxon>
        <taxon>Spermatophyta</taxon>
        <taxon>Magnoliopsida</taxon>
        <taxon>eudicotyledons</taxon>
        <taxon>Gunneridae</taxon>
        <taxon>Pentapetalae</taxon>
        <taxon>asterids</taxon>
        <taxon>lamiids</taxon>
        <taxon>Lamiales</taxon>
        <taxon>Pedaliaceae</taxon>
        <taxon>Sesamum</taxon>
    </lineage>
</organism>
<evidence type="ECO:0000256" key="1">
    <source>
        <dbReference type="ARBA" id="ARBA00012493"/>
    </source>
</evidence>
<protein>
    <recommendedName>
        <fullName evidence="1">RNA-directed DNA polymerase</fullName>
        <ecNumber evidence="1">2.7.7.49</ecNumber>
    </recommendedName>
</protein>
<keyword evidence="5" id="KW-0255">Endonuclease</keyword>
<dbReference type="InterPro" id="IPR043128">
    <property type="entry name" value="Rev_trsase/Diguanyl_cyclase"/>
</dbReference>
<dbReference type="AlphaFoldDB" id="A0AAW2IV42"/>
<proteinExistence type="predicted"/>
<comment type="caution">
    <text evidence="10">The sequence shown here is derived from an EMBL/GenBank/DDBJ whole genome shotgun (WGS) entry which is preliminary data.</text>
</comment>
<dbReference type="SUPFAM" id="SSF50630">
    <property type="entry name" value="Acid proteases"/>
    <property type="match status" value="1"/>
</dbReference>
<evidence type="ECO:0000313" key="10">
    <source>
        <dbReference type="EMBL" id="KAL0285965.1"/>
    </source>
</evidence>
<dbReference type="Gene3D" id="2.40.70.10">
    <property type="entry name" value="Acid Proteases"/>
    <property type="match status" value="1"/>
</dbReference>
<dbReference type="InterPro" id="IPR021109">
    <property type="entry name" value="Peptidase_aspartic_dom_sf"/>
</dbReference>
<dbReference type="InterPro" id="IPR050951">
    <property type="entry name" value="Retrovirus_Pol_polyprotein"/>
</dbReference>
<dbReference type="FunFam" id="3.30.70.270:FF:000020">
    <property type="entry name" value="Transposon Tf2-6 polyprotein-like Protein"/>
    <property type="match status" value="1"/>
</dbReference>
<dbReference type="GO" id="GO:0003964">
    <property type="term" value="F:RNA-directed DNA polymerase activity"/>
    <property type="evidence" value="ECO:0007669"/>
    <property type="project" value="UniProtKB-KW"/>
</dbReference>
<reference evidence="10" key="2">
    <citation type="journal article" date="2024" name="Plant">
        <title>Genomic evolution and insights into agronomic trait innovations of Sesamum species.</title>
        <authorList>
            <person name="Miao H."/>
            <person name="Wang L."/>
            <person name="Qu L."/>
            <person name="Liu H."/>
            <person name="Sun Y."/>
            <person name="Le M."/>
            <person name="Wang Q."/>
            <person name="Wei S."/>
            <person name="Zheng Y."/>
            <person name="Lin W."/>
            <person name="Duan Y."/>
            <person name="Cao H."/>
            <person name="Xiong S."/>
            <person name="Wang X."/>
            <person name="Wei L."/>
            <person name="Li C."/>
            <person name="Ma Q."/>
            <person name="Ju M."/>
            <person name="Zhao R."/>
            <person name="Li G."/>
            <person name="Mu C."/>
            <person name="Tian Q."/>
            <person name="Mei H."/>
            <person name="Zhang T."/>
            <person name="Gao T."/>
            <person name="Zhang H."/>
        </authorList>
    </citation>
    <scope>NUCLEOTIDE SEQUENCE</scope>
    <source>
        <strain evidence="10">KEN8</strain>
    </source>
</reference>
<dbReference type="EC" id="2.7.7.49" evidence="1"/>
<dbReference type="SUPFAM" id="SSF56672">
    <property type="entry name" value="DNA/RNA polymerases"/>
    <property type="match status" value="1"/>
</dbReference>
<keyword evidence="2" id="KW-0808">Transferase</keyword>
<dbReference type="EMBL" id="JACGWM010001903">
    <property type="protein sequence ID" value="KAL0285965.1"/>
    <property type="molecule type" value="Genomic_DNA"/>
</dbReference>
<dbReference type="CDD" id="cd01647">
    <property type="entry name" value="RT_LTR"/>
    <property type="match status" value="1"/>
</dbReference>